<dbReference type="AlphaFoldDB" id="A0A7W7IKV5"/>
<reference evidence="2 3" key="3">
    <citation type="submission" date="2020-08" db="EMBL/GenBank/DDBJ databases">
        <title>Sequencing the genomes of 1000 actinobacteria strains.</title>
        <authorList>
            <person name="Klenk H.-P."/>
        </authorList>
    </citation>
    <scope>NUCLEOTIDE SEQUENCE [LARGE SCALE GENOMIC DNA]</scope>
    <source>
        <strain evidence="2 3">DSM 44772</strain>
    </source>
</reference>
<dbReference type="Proteomes" id="UP000549343">
    <property type="component" value="Unassembled WGS sequence"/>
</dbReference>
<proteinExistence type="predicted"/>
<name>A0A7W7IKV5_9ACTN</name>
<evidence type="ECO:0000313" key="2">
    <source>
        <dbReference type="EMBL" id="MBB4778979.1"/>
    </source>
</evidence>
<keyword evidence="4" id="KW-1185">Reference proteome</keyword>
<organism evidence="2 3">
    <name type="scientific">Actinomadura livida</name>
    <dbReference type="NCBI Taxonomy" id="79909"/>
    <lineage>
        <taxon>Bacteria</taxon>
        <taxon>Bacillati</taxon>
        <taxon>Actinomycetota</taxon>
        <taxon>Actinomycetes</taxon>
        <taxon>Streptosporangiales</taxon>
        <taxon>Thermomonosporaceae</taxon>
        <taxon>Actinomadura</taxon>
    </lineage>
</organism>
<protein>
    <submittedName>
        <fullName evidence="2">O-phosphoseryl-tRNA(Cys) synthetase</fullName>
    </submittedName>
</protein>
<accession>A0A7W7IKV5</accession>
<sequence length="113" mass="12810">MSVSLYYSAIRPTPLTDGETAAVNRIVAAHMESFPYEYEETLYLYENGAQEPDEIVAGATKMPTDFDRVVPVLDHVLGSLTELRRSLPGAEWRVHMDDFDIPWDENDGYTLPE</sequence>
<dbReference type="Proteomes" id="UP001501427">
    <property type="component" value="Unassembled WGS sequence"/>
</dbReference>
<evidence type="ECO:0000313" key="1">
    <source>
        <dbReference type="EMBL" id="GAA0552642.1"/>
    </source>
</evidence>
<evidence type="ECO:0000313" key="4">
    <source>
        <dbReference type="Proteomes" id="UP001501427"/>
    </source>
</evidence>
<reference evidence="1" key="1">
    <citation type="journal article" date="2014" name="Int. J. Syst. Evol. Microbiol.">
        <title>Complete genome of a new Firmicutes species belonging to the dominant human colonic microbiota ('Ruminococcus bicirculans') reveals two chromosomes and a selective capacity to utilize plant glucans.</title>
        <authorList>
            <consortium name="NISC Comparative Sequencing Program"/>
            <person name="Wegmann U."/>
            <person name="Louis P."/>
            <person name="Goesmann A."/>
            <person name="Henrissat B."/>
            <person name="Duncan S.H."/>
            <person name="Flint H.J."/>
        </authorList>
    </citation>
    <scope>NUCLEOTIDE SEQUENCE</scope>
    <source>
        <strain evidence="1">JCM 10667</strain>
    </source>
</reference>
<gene>
    <name evidence="2" type="ORF">F4557_007397</name>
    <name evidence="1" type="ORF">GCM10009546_13300</name>
</gene>
<comment type="caution">
    <text evidence="2">The sequence shown here is derived from an EMBL/GenBank/DDBJ whole genome shotgun (WGS) entry which is preliminary data.</text>
</comment>
<dbReference type="RefSeq" id="WP_184890173.1">
    <property type="nucleotide sequence ID" value="NZ_BAAAHD010000012.1"/>
</dbReference>
<evidence type="ECO:0000313" key="3">
    <source>
        <dbReference type="Proteomes" id="UP000549343"/>
    </source>
</evidence>
<dbReference type="EMBL" id="BAAAHD010000012">
    <property type="protein sequence ID" value="GAA0552642.1"/>
    <property type="molecule type" value="Genomic_DNA"/>
</dbReference>
<dbReference type="EMBL" id="JACHMV010000001">
    <property type="protein sequence ID" value="MBB4778979.1"/>
    <property type="molecule type" value="Genomic_DNA"/>
</dbReference>
<reference evidence="1" key="4">
    <citation type="submission" date="2023-12" db="EMBL/GenBank/DDBJ databases">
        <authorList>
            <person name="Sun Q."/>
            <person name="Inoue M."/>
        </authorList>
    </citation>
    <scope>NUCLEOTIDE SEQUENCE</scope>
    <source>
        <strain evidence="1">JCM 10667</strain>
    </source>
</reference>
<reference evidence="4" key="2">
    <citation type="journal article" date="2019" name="Int. J. Syst. Evol. Microbiol.">
        <title>The Global Catalogue of Microorganisms (GCM) 10K type strain sequencing project: providing services to taxonomists for standard genome sequencing and annotation.</title>
        <authorList>
            <consortium name="The Broad Institute Genomics Platform"/>
            <consortium name="The Broad Institute Genome Sequencing Center for Infectious Disease"/>
            <person name="Wu L."/>
            <person name="Ma J."/>
        </authorList>
    </citation>
    <scope>NUCLEOTIDE SEQUENCE [LARGE SCALE GENOMIC DNA]</scope>
    <source>
        <strain evidence="4">JCM 10667</strain>
    </source>
</reference>